<reference evidence="1" key="1">
    <citation type="submission" date="2018-04" db="EMBL/GenBank/DDBJ databases">
        <title>Transcriptome assembly of Sipha flava.</title>
        <authorList>
            <person name="Scully E.D."/>
            <person name="Geib S.M."/>
            <person name="Palmer N.A."/>
            <person name="Koch K."/>
            <person name="Bradshaw J."/>
            <person name="Heng-Moss T."/>
            <person name="Sarath G."/>
        </authorList>
    </citation>
    <scope>NUCLEOTIDE SEQUENCE</scope>
</reference>
<evidence type="ECO:0000313" key="1">
    <source>
        <dbReference type="EMBL" id="MBY75334.1"/>
    </source>
</evidence>
<name>A0A2S2QC74_9HEMI</name>
<dbReference type="AlphaFoldDB" id="A0A2S2QC74"/>
<gene>
    <name evidence="1" type="ORF">g.27840</name>
</gene>
<dbReference type="EMBL" id="GGMS01006131">
    <property type="protein sequence ID" value="MBY75334.1"/>
    <property type="molecule type" value="Transcribed_RNA"/>
</dbReference>
<sequence length="99" mass="11010">MMLLLTAEPTTTLYYNNTGNNNKISSQSHESTCDARLARGALLPGLQASEVKRNPIITVVIARLCCSWLLPSARIFFFFVRSYGVRCGQHSSDVSNFTH</sequence>
<protein>
    <submittedName>
        <fullName evidence="1">Uncharacterized protein</fullName>
    </submittedName>
</protein>
<organism evidence="1">
    <name type="scientific">Sipha flava</name>
    <name type="common">yellow sugarcane aphid</name>
    <dbReference type="NCBI Taxonomy" id="143950"/>
    <lineage>
        <taxon>Eukaryota</taxon>
        <taxon>Metazoa</taxon>
        <taxon>Ecdysozoa</taxon>
        <taxon>Arthropoda</taxon>
        <taxon>Hexapoda</taxon>
        <taxon>Insecta</taxon>
        <taxon>Pterygota</taxon>
        <taxon>Neoptera</taxon>
        <taxon>Paraneoptera</taxon>
        <taxon>Hemiptera</taxon>
        <taxon>Sternorrhyncha</taxon>
        <taxon>Aphidomorpha</taxon>
        <taxon>Aphidoidea</taxon>
        <taxon>Aphididae</taxon>
        <taxon>Sipha</taxon>
    </lineage>
</organism>
<proteinExistence type="predicted"/>
<accession>A0A2S2QC74</accession>